<dbReference type="Pfam" id="PF08281">
    <property type="entry name" value="Sigma70_r4_2"/>
    <property type="match status" value="1"/>
</dbReference>
<evidence type="ECO:0000256" key="2">
    <source>
        <dbReference type="ARBA" id="ARBA00023015"/>
    </source>
</evidence>
<dbReference type="InterPro" id="IPR007627">
    <property type="entry name" value="RNA_pol_sigma70_r2"/>
</dbReference>
<dbReference type="InterPro" id="IPR039425">
    <property type="entry name" value="RNA_pol_sigma-70-like"/>
</dbReference>
<dbReference type="Gene3D" id="1.10.10.10">
    <property type="entry name" value="Winged helix-like DNA-binding domain superfamily/Winged helix DNA-binding domain"/>
    <property type="match status" value="1"/>
</dbReference>
<keyword evidence="2" id="KW-0805">Transcription regulation</keyword>
<dbReference type="InterPro" id="IPR013249">
    <property type="entry name" value="RNA_pol_sigma70_r4_t2"/>
</dbReference>
<dbReference type="Pfam" id="PF04542">
    <property type="entry name" value="Sigma70_r2"/>
    <property type="match status" value="1"/>
</dbReference>
<reference evidence="7" key="1">
    <citation type="submission" date="2013-08" db="EMBL/GenBank/DDBJ databases">
        <authorList>
            <person name="Mendez C."/>
            <person name="Richter M."/>
            <person name="Ferrer M."/>
            <person name="Sanchez J."/>
        </authorList>
    </citation>
    <scope>NUCLEOTIDE SEQUENCE</scope>
</reference>
<dbReference type="GO" id="GO:0006352">
    <property type="term" value="P:DNA-templated transcription initiation"/>
    <property type="evidence" value="ECO:0007669"/>
    <property type="project" value="InterPro"/>
</dbReference>
<accession>T0ZJ98</accession>
<dbReference type="SUPFAM" id="SSF88946">
    <property type="entry name" value="Sigma2 domain of RNA polymerase sigma factors"/>
    <property type="match status" value="1"/>
</dbReference>
<feature type="domain" description="RNA polymerase sigma-70 region 2" evidence="5">
    <location>
        <begin position="3"/>
        <end position="56"/>
    </location>
</feature>
<comment type="caution">
    <text evidence="7">The sequence shown here is derived from an EMBL/GenBank/DDBJ whole genome shotgun (WGS) entry which is preliminary data.</text>
</comment>
<dbReference type="Gene3D" id="1.10.1740.10">
    <property type="match status" value="1"/>
</dbReference>
<proteinExistence type="inferred from homology"/>
<dbReference type="SUPFAM" id="SSF88659">
    <property type="entry name" value="Sigma3 and sigma4 domains of RNA polymerase sigma factors"/>
    <property type="match status" value="1"/>
</dbReference>
<dbReference type="NCBIfam" id="TIGR02937">
    <property type="entry name" value="sigma70-ECF"/>
    <property type="match status" value="1"/>
</dbReference>
<evidence type="ECO:0000256" key="3">
    <source>
        <dbReference type="ARBA" id="ARBA00023082"/>
    </source>
</evidence>
<keyword evidence="3" id="KW-0731">Sigma factor</keyword>
<feature type="domain" description="RNA polymerase sigma factor 70 region 4 type 2" evidence="6">
    <location>
        <begin position="92"/>
        <end position="139"/>
    </location>
</feature>
<dbReference type="EMBL" id="AUZX01015103">
    <property type="protein sequence ID" value="EQD29895.1"/>
    <property type="molecule type" value="Genomic_DNA"/>
</dbReference>
<keyword evidence="4" id="KW-0804">Transcription</keyword>
<organism evidence="7">
    <name type="scientific">mine drainage metagenome</name>
    <dbReference type="NCBI Taxonomy" id="410659"/>
    <lineage>
        <taxon>unclassified sequences</taxon>
        <taxon>metagenomes</taxon>
        <taxon>ecological metagenomes</taxon>
    </lineage>
</organism>
<evidence type="ECO:0000259" key="6">
    <source>
        <dbReference type="Pfam" id="PF08281"/>
    </source>
</evidence>
<dbReference type="InterPro" id="IPR013324">
    <property type="entry name" value="RNA_pol_sigma_r3/r4-like"/>
</dbReference>
<evidence type="ECO:0000256" key="4">
    <source>
        <dbReference type="ARBA" id="ARBA00023163"/>
    </source>
</evidence>
<gene>
    <name evidence="7" type="ORF">B1A_20468</name>
</gene>
<protein>
    <submittedName>
        <fullName evidence="7">RNA polymerase, sigma-24 subunit, ECF subfamily</fullName>
    </submittedName>
</protein>
<evidence type="ECO:0000256" key="1">
    <source>
        <dbReference type="ARBA" id="ARBA00010641"/>
    </source>
</evidence>
<reference evidence="7" key="2">
    <citation type="journal article" date="2014" name="ISME J.">
        <title>Microbial stratification in low pH oxic and suboxic macroscopic growths along an acid mine drainage.</title>
        <authorList>
            <person name="Mendez-Garcia C."/>
            <person name="Mesa V."/>
            <person name="Sprenger R.R."/>
            <person name="Richter M."/>
            <person name="Diez M.S."/>
            <person name="Solano J."/>
            <person name="Bargiela R."/>
            <person name="Golyshina O.V."/>
            <person name="Manteca A."/>
            <person name="Ramos J.L."/>
            <person name="Gallego J.R."/>
            <person name="Llorente I."/>
            <person name="Martins Dos Santos V.A."/>
            <person name="Jensen O.N."/>
            <person name="Pelaez A.I."/>
            <person name="Sanchez J."/>
            <person name="Ferrer M."/>
        </authorList>
    </citation>
    <scope>NUCLEOTIDE SEQUENCE</scope>
</reference>
<dbReference type="GO" id="GO:0003677">
    <property type="term" value="F:DNA binding"/>
    <property type="evidence" value="ECO:0007669"/>
    <property type="project" value="InterPro"/>
</dbReference>
<dbReference type="InterPro" id="IPR014284">
    <property type="entry name" value="RNA_pol_sigma-70_dom"/>
</dbReference>
<evidence type="ECO:0000313" key="7">
    <source>
        <dbReference type="EMBL" id="EQD29895.1"/>
    </source>
</evidence>
<comment type="similarity">
    <text evidence="1">Belongs to the sigma-70 factor family. ECF subfamily.</text>
</comment>
<feature type="non-terminal residue" evidence="7">
    <location>
        <position position="1"/>
    </location>
</feature>
<dbReference type="PANTHER" id="PTHR43133:SF63">
    <property type="entry name" value="RNA POLYMERASE SIGMA FACTOR FECI-RELATED"/>
    <property type="match status" value="1"/>
</dbReference>
<evidence type="ECO:0000259" key="5">
    <source>
        <dbReference type="Pfam" id="PF04542"/>
    </source>
</evidence>
<dbReference type="InterPro" id="IPR036388">
    <property type="entry name" value="WH-like_DNA-bd_sf"/>
</dbReference>
<name>T0ZJ98_9ZZZZ</name>
<dbReference type="InterPro" id="IPR013325">
    <property type="entry name" value="RNA_pol_sigma_r2"/>
</dbReference>
<dbReference type="PANTHER" id="PTHR43133">
    <property type="entry name" value="RNA POLYMERASE ECF-TYPE SIGMA FACTO"/>
    <property type="match status" value="1"/>
</dbReference>
<dbReference type="AlphaFoldDB" id="T0ZJ98"/>
<dbReference type="GO" id="GO:0016987">
    <property type="term" value="F:sigma factor activity"/>
    <property type="evidence" value="ECO:0007669"/>
    <property type="project" value="UniProtKB-KW"/>
</dbReference>
<sequence length="152" mass="17288">GSARGWDGRLEDAEDLVQEAYLRFLEYRQTRQVRDEAALLARIVTNLAINQYHRQRTVPVSPEELMALELDPALVEPAASAERILAAREHLDQVVRALDRVSHRTCQIFLAHRAGYSYDEIAAEFSVSHRTVQKHIARATALLGLRKTPSRF</sequence>